<name>A0ABY7WUP7_9LACO</name>
<feature type="domain" description="S-layer protein C-terminal" evidence="2">
    <location>
        <begin position="387"/>
        <end position="428"/>
    </location>
</feature>
<reference evidence="3 4" key="1">
    <citation type="submission" date="2023-02" db="EMBL/GenBank/DDBJ databases">
        <title>Genome sequence of Lacticaseibacillus sp. KACC 23028.</title>
        <authorList>
            <person name="Kim S."/>
            <person name="Heo J."/>
            <person name="Kwon S.-W."/>
        </authorList>
    </citation>
    <scope>NUCLEOTIDE SEQUENCE [LARGE SCALE GENOMIC DNA]</scope>
    <source>
        <strain evidence="3 4">KACC 23028</strain>
    </source>
</reference>
<accession>A0ABY7WUP7</accession>
<dbReference type="EMBL" id="CP117884">
    <property type="protein sequence ID" value="WDF82865.1"/>
    <property type="molecule type" value="Genomic_DNA"/>
</dbReference>
<proteinExistence type="predicted"/>
<dbReference type="Pfam" id="PF03217">
    <property type="entry name" value="SlpA"/>
    <property type="match status" value="2"/>
</dbReference>
<gene>
    <name evidence="3" type="ORF">PQ472_01080</name>
</gene>
<evidence type="ECO:0000256" key="1">
    <source>
        <dbReference type="SAM" id="MobiDB-lite"/>
    </source>
</evidence>
<keyword evidence="4" id="KW-1185">Reference proteome</keyword>
<protein>
    <submittedName>
        <fullName evidence="3">SLAP domain-containing protein</fullName>
    </submittedName>
</protein>
<evidence type="ECO:0000313" key="4">
    <source>
        <dbReference type="Proteomes" id="UP001220377"/>
    </source>
</evidence>
<feature type="compositionally biased region" description="Basic and acidic residues" evidence="1">
    <location>
        <begin position="1"/>
        <end position="13"/>
    </location>
</feature>
<evidence type="ECO:0000259" key="2">
    <source>
        <dbReference type="Pfam" id="PF03217"/>
    </source>
</evidence>
<feature type="region of interest" description="Disordered" evidence="1">
    <location>
        <begin position="1"/>
        <end position="24"/>
    </location>
</feature>
<sequence length="433" mass="45460">MAATDSADKDAIAEKMQMPKLTPTSIQQTNDAISALKDAVAATKGSTDSDTLYQVNRAEAIINPTGDIAKKVKASGYDYTTAMDKGYYVVSGAGDNDWTGPHAFDAAAVNWQASQVIGRLLKSDNKGPLPDNVAQYVATHPDVAASALNAVDDIFDTPGGADKAASEKIQMQQAIVKAVASTGIKPTTSAGQTALDEAVQAVTDPKNATNNADSGITSDMITKVAKMVPSDVVQKQNTPSQPSTSYVPTATVANSNTVPATNKTKTPATVPSAETIPVKKNAGVTIKGVAKTTEGTPIYDGTFAASGRTLPKNTNWKVSNVTVAPNGDVFYKVGTNQYVRADAAKLNTNAAQDLKGDTSIAVKKVATVKYVPGYGIQVWKNDFKTMVKNADGSAKKLADKTSWKVSGIVKHNGHVFYRVGSNQYIDASYATLK</sequence>
<evidence type="ECO:0000313" key="3">
    <source>
        <dbReference type="EMBL" id="WDF82865.1"/>
    </source>
</evidence>
<dbReference type="InterPro" id="IPR024968">
    <property type="entry name" value="SlpA_C_lactobacillus"/>
</dbReference>
<feature type="domain" description="S-layer protein C-terminal" evidence="2">
    <location>
        <begin position="308"/>
        <end position="341"/>
    </location>
</feature>
<dbReference type="Proteomes" id="UP001220377">
    <property type="component" value="Chromosome"/>
</dbReference>
<organism evidence="3 4">
    <name type="scientific">Lacticaseibacillus pabuli</name>
    <dbReference type="NCBI Taxonomy" id="3025672"/>
    <lineage>
        <taxon>Bacteria</taxon>
        <taxon>Bacillati</taxon>
        <taxon>Bacillota</taxon>
        <taxon>Bacilli</taxon>
        <taxon>Lactobacillales</taxon>
        <taxon>Lactobacillaceae</taxon>
        <taxon>Lacticaseibacillus</taxon>
    </lineage>
</organism>
<dbReference type="RefSeq" id="WP_274260608.1">
    <property type="nucleotide sequence ID" value="NZ_CP117884.1"/>
</dbReference>